<reference evidence="1 2" key="1">
    <citation type="submission" date="2016-01" db="EMBL/GenBank/DDBJ databases">
        <title>The draft genome sequence of Aquimarina sp. RZW4-3-2.</title>
        <authorList>
            <person name="Wang Y."/>
        </authorList>
    </citation>
    <scope>NUCLEOTIDE SEQUENCE [LARGE SCALE GENOMIC DNA]</scope>
    <source>
        <strain evidence="1 2">RZW4-3-2</strain>
    </source>
</reference>
<keyword evidence="2" id="KW-1185">Reference proteome</keyword>
<evidence type="ECO:0008006" key="3">
    <source>
        <dbReference type="Google" id="ProtNLM"/>
    </source>
</evidence>
<name>A0A163A1F5_9FLAO</name>
<dbReference type="PROSITE" id="PS51257">
    <property type="entry name" value="PROKAR_LIPOPROTEIN"/>
    <property type="match status" value="1"/>
</dbReference>
<gene>
    <name evidence="1" type="ORF">AWE51_24895</name>
</gene>
<dbReference type="GO" id="GO:0016857">
    <property type="term" value="F:racemase and epimerase activity, acting on carbohydrates and derivatives"/>
    <property type="evidence" value="ECO:0007669"/>
    <property type="project" value="InterPro"/>
</dbReference>
<dbReference type="InterPro" id="IPR011008">
    <property type="entry name" value="Dimeric_a/b-barrel"/>
</dbReference>
<dbReference type="Pfam" id="PF05336">
    <property type="entry name" value="rhaM"/>
    <property type="match status" value="1"/>
</dbReference>
<comment type="caution">
    <text evidence="1">The sequence shown here is derived from an EMBL/GenBank/DDBJ whole genome shotgun (WGS) entry which is preliminary data.</text>
</comment>
<dbReference type="OrthoDB" id="1430580at2"/>
<accession>A0A163A1F5</accession>
<evidence type="ECO:0000313" key="1">
    <source>
        <dbReference type="EMBL" id="KZS40197.1"/>
    </source>
</evidence>
<dbReference type="PANTHER" id="PTHR43239:SF1">
    <property type="entry name" value="UPF0734 PROTEIN DDB_G0273871_DDB_G0273177"/>
    <property type="match status" value="1"/>
</dbReference>
<dbReference type="InterPro" id="IPR008000">
    <property type="entry name" value="Rham/fucose_mutarotase"/>
</dbReference>
<dbReference type="PANTHER" id="PTHR43239">
    <property type="entry name" value="UPF0734 PROTEIN DDB_G0273871/DDB_G0273177"/>
    <property type="match status" value="1"/>
</dbReference>
<protein>
    <recommendedName>
        <fullName evidence="3">L-rhamnose mutarotase</fullName>
    </recommendedName>
</protein>
<sequence>MKYIIKIILFTPFLLITLTGCSNNKKDENQIRRFAFAVPSETVPDNSNIKDTELSIQVFKIKEKAFLVIDAPSDYDYSKTLALLKSKGIDNILTSTSPLKRIYKMDQQKEYTSSEGQLINTQTDTKRYVLTLEIVNDKKLRDEYIQVHGIGKAWPEITNNMKQMGIKDMELYLDGYQAYLIMDTRKDFDMAKDGEKWSKLPRESEWQEYVAKFQKVDPQSKATEKWQTMILQK</sequence>
<organism evidence="1 2">
    <name type="scientific">Aquimarina aggregata</name>
    <dbReference type="NCBI Taxonomy" id="1642818"/>
    <lineage>
        <taxon>Bacteria</taxon>
        <taxon>Pseudomonadati</taxon>
        <taxon>Bacteroidota</taxon>
        <taxon>Flavobacteriia</taxon>
        <taxon>Flavobacteriales</taxon>
        <taxon>Flavobacteriaceae</taxon>
        <taxon>Aquimarina</taxon>
    </lineage>
</organism>
<dbReference type="AlphaFoldDB" id="A0A163A1F5"/>
<dbReference type="STRING" id="1642818.AWE51_24895"/>
<evidence type="ECO:0000313" key="2">
    <source>
        <dbReference type="Proteomes" id="UP000076715"/>
    </source>
</evidence>
<dbReference type="Gene3D" id="3.30.70.100">
    <property type="match status" value="1"/>
</dbReference>
<dbReference type="Proteomes" id="UP000076715">
    <property type="component" value="Unassembled WGS sequence"/>
</dbReference>
<proteinExistence type="predicted"/>
<dbReference type="SUPFAM" id="SSF54909">
    <property type="entry name" value="Dimeric alpha+beta barrel"/>
    <property type="match status" value="1"/>
</dbReference>
<dbReference type="InterPro" id="IPR052996">
    <property type="entry name" value="Carb_Metab_Mutarotase"/>
</dbReference>
<dbReference type="EMBL" id="LQRT01000014">
    <property type="protein sequence ID" value="KZS40197.1"/>
    <property type="molecule type" value="Genomic_DNA"/>
</dbReference>
<dbReference type="RefSeq" id="WP_082832453.1">
    <property type="nucleotide sequence ID" value="NZ_LQRT01000014.1"/>
</dbReference>